<sequence>MSWVHLVWPQLPWPPSWASLPSLLETWLRWLGSWLSLVAPSPLVPSLARPLWLGGLLLASYGGSCGCASPASLRAGSSTGLTHPGLVAIGRSWSLPVCSIHGWIAVIAVIIYLCRFLHVRILTMFCCSITSSGYFAVVCFSDGCLAVVIIVILVEALLPTLFSSGCLAIAVVILLEALPPTGMFTDALSSLVVSWSRCFLFRCFDRFS</sequence>
<feature type="signal peptide" evidence="2">
    <location>
        <begin position="1"/>
        <end position="18"/>
    </location>
</feature>
<evidence type="ECO:0000256" key="2">
    <source>
        <dbReference type="SAM" id="SignalP"/>
    </source>
</evidence>
<accession>A0A3L6SNI7</accession>
<keyword evidence="1" id="KW-0472">Membrane</keyword>
<keyword evidence="4" id="KW-1185">Reference proteome</keyword>
<proteinExistence type="predicted"/>
<evidence type="ECO:0000313" key="4">
    <source>
        <dbReference type="Proteomes" id="UP000275267"/>
    </source>
</evidence>
<comment type="caution">
    <text evidence="3">The sequence shown here is derived from an EMBL/GenBank/DDBJ whole genome shotgun (WGS) entry which is preliminary data.</text>
</comment>
<keyword evidence="1" id="KW-0812">Transmembrane</keyword>
<keyword evidence="1" id="KW-1133">Transmembrane helix</keyword>
<dbReference type="Proteomes" id="UP000275267">
    <property type="component" value="Unassembled WGS sequence"/>
</dbReference>
<evidence type="ECO:0000313" key="3">
    <source>
        <dbReference type="EMBL" id="RLN23107.1"/>
    </source>
</evidence>
<keyword evidence="2" id="KW-0732">Signal</keyword>
<dbReference type="EMBL" id="PQIB02000004">
    <property type="protein sequence ID" value="RLN23107.1"/>
    <property type="molecule type" value="Genomic_DNA"/>
</dbReference>
<feature type="chain" id="PRO_5018025494" evidence="2">
    <location>
        <begin position="19"/>
        <end position="208"/>
    </location>
</feature>
<evidence type="ECO:0000256" key="1">
    <source>
        <dbReference type="SAM" id="Phobius"/>
    </source>
</evidence>
<reference evidence="4" key="1">
    <citation type="journal article" date="2019" name="Nat. Commun.">
        <title>The genome of broomcorn millet.</title>
        <authorList>
            <person name="Zou C."/>
            <person name="Miki D."/>
            <person name="Li D."/>
            <person name="Tang Q."/>
            <person name="Xiao L."/>
            <person name="Rajput S."/>
            <person name="Deng P."/>
            <person name="Jia W."/>
            <person name="Huang R."/>
            <person name="Zhang M."/>
            <person name="Sun Y."/>
            <person name="Hu J."/>
            <person name="Fu X."/>
            <person name="Schnable P.S."/>
            <person name="Li F."/>
            <person name="Zhang H."/>
            <person name="Feng B."/>
            <person name="Zhu X."/>
            <person name="Liu R."/>
            <person name="Schnable J.C."/>
            <person name="Zhu J.-K."/>
            <person name="Zhang H."/>
        </authorList>
    </citation>
    <scope>NUCLEOTIDE SEQUENCE [LARGE SCALE GENOMIC DNA]</scope>
</reference>
<feature type="transmembrane region" description="Helical" evidence="1">
    <location>
        <begin position="93"/>
        <end position="113"/>
    </location>
</feature>
<organism evidence="3 4">
    <name type="scientific">Panicum miliaceum</name>
    <name type="common">Proso millet</name>
    <name type="synonym">Broomcorn millet</name>
    <dbReference type="NCBI Taxonomy" id="4540"/>
    <lineage>
        <taxon>Eukaryota</taxon>
        <taxon>Viridiplantae</taxon>
        <taxon>Streptophyta</taxon>
        <taxon>Embryophyta</taxon>
        <taxon>Tracheophyta</taxon>
        <taxon>Spermatophyta</taxon>
        <taxon>Magnoliopsida</taxon>
        <taxon>Liliopsida</taxon>
        <taxon>Poales</taxon>
        <taxon>Poaceae</taxon>
        <taxon>PACMAD clade</taxon>
        <taxon>Panicoideae</taxon>
        <taxon>Panicodae</taxon>
        <taxon>Paniceae</taxon>
        <taxon>Panicinae</taxon>
        <taxon>Panicum</taxon>
        <taxon>Panicum sect. Panicum</taxon>
    </lineage>
</organism>
<name>A0A3L6SNI7_PANMI</name>
<dbReference type="AlphaFoldDB" id="A0A3L6SNI7"/>
<gene>
    <name evidence="3" type="ORF">C2845_PM07G22030</name>
</gene>
<feature type="transmembrane region" description="Helical" evidence="1">
    <location>
        <begin position="160"/>
        <end position="178"/>
    </location>
</feature>
<protein>
    <submittedName>
        <fullName evidence="3">Uncharacterized protein</fullName>
    </submittedName>
</protein>
<feature type="transmembrane region" description="Helical" evidence="1">
    <location>
        <begin position="134"/>
        <end position="154"/>
    </location>
</feature>